<accession>A0A6A5UHE1</accession>
<dbReference type="AlphaFoldDB" id="A0A6A5UHE1"/>
<feature type="compositionally biased region" description="Low complexity" evidence="2">
    <location>
        <begin position="85"/>
        <end position="120"/>
    </location>
</feature>
<feature type="region of interest" description="Disordered" evidence="2">
    <location>
        <begin position="364"/>
        <end position="412"/>
    </location>
</feature>
<feature type="compositionally biased region" description="Polar residues" evidence="2">
    <location>
        <begin position="373"/>
        <end position="384"/>
    </location>
</feature>
<feature type="region of interest" description="Disordered" evidence="2">
    <location>
        <begin position="1"/>
        <end position="166"/>
    </location>
</feature>
<keyword evidence="1" id="KW-0175">Coiled coil</keyword>
<feature type="coiled-coil region" evidence="1">
    <location>
        <begin position="173"/>
        <end position="200"/>
    </location>
</feature>
<feature type="compositionally biased region" description="Low complexity" evidence="2">
    <location>
        <begin position="25"/>
        <end position="38"/>
    </location>
</feature>
<proteinExistence type="predicted"/>
<feature type="compositionally biased region" description="Acidic residues" evidence="2">
    <location>
        <begin position="388"/>
        <end position="412"/>
    </location>
</feature>
<feature type="compositionally biased region" description="Basic and acidic residues" evidence="2">
    <location>
        <begin position="153"/>
        <end position="166"/>
    </location>
</feature>
<dbReference type="Proteomes" id="UP000800035">
    <property type="component" value="Unassembled WGS sequence"/>
</dbReference>
<gene>
    <name evidence="3" type="ORF">CC80DRAFT_588897</name>
</gene>
<organism evidence="3 4">
    <name type="scientific">Byssothecium circinans</name>
    <dbReference type="NCBI Taxonomy" id="147558"/>
    <lineage>
        <taxon>Eukaryota</taxon>
        <taxon>Fungi</taxon>
        <taxon>Dikarya</taxon>
        <taxon>Ascomycota</taxon>
        <taxon>Pezizomycotina</taxon>
        <taxon>Dothideomycetes</taxon>
        <taxon>Pleosporomycetidae</taxon>
        <taxon>Pleosporales</taxon>
        <taxon>Massarineae</taxon>
        <taxon>Massarinaceae</taxon>
        <taxon>Byssothecium</taxon>
    </lineage>
</organism>
<name>A0A6A5UHE1_9PLEO</name>
<evidence type="ECO:0000256" key="1">
    <source>
        <dbReference type="SAM" id="Coils"/>
    </source>
</evidence>
<reference evidence="3" key="1">
    <citation type="journal article" date="2020" name="Stud. Mycol.">
        <title>101 Dothideomycetes genomes: a test case for predicting lifestyles and emergence of pathogens.</title>
        <authorList>
            <person name="Haridas S."/>
            <person name="Albert R."/>
            <person name="Binder M."/>
            <person name="Bloem J."/>
            <person name="Labutti K."/>
            <person name="Salamov A."/>
            <person name="Andreopoulos B."/>
            <person name="Baker S."/>
            <person name="Barry K."/>
            <person name="Bills G."/>
            <person name="Bluhm B."/>
            <person name="Cannon C."/>
            <person name="Castanera R."/>
            <person name="Culley D."/>
            <person name="Daum C."/>
            <person name="Ezra D."/>
            <person name="Gonzalez J."/>
            <person name="Henrissat B."/>
            <person name="Kuo A."/>
            <person name="Liang C."/>
            <person name="Lipzen A."/>
            <person name="Lutzoni F."/>
            <person name="Magnuson J."/>
            <person name="Mondo S."/>
            <person name="Nolan M."/>
            <person name="Ohm R."/>
            <person name="Pangilinan J."/>
            <person name="Park H.-J."/>
            <person name="Ramirez L."/>
            <person name="Alfaro M."/>
            <person name="Sun H."/>
            <person name="Tritt A."/>
            <person name="Yoshinaga Y."/>
            <person name="Zwiers L.-H."/>
            <person name="Turgeon B."/>
            <person name="Goodwin S."/>
            <person name="Spatafora J."/>
            <person name="Crous P."/>
            <person name="Grigoriev I."/>
        </authorList>
    </citation>
    <scope>NUCLEOTIDE SEQUENCE</scope>
    <source>
        <strain evidence="3">CBS 675.92</strain>
    </source>
</reference>
<protein>
    <submittedName>
        <fullName evidence="3">Uncharacterized protein</fullName>
    </submittedName>
</protein>
<feature type="compositionally biased region" description="Polar residues" evidence="2">
    <location>
        <begin position="135"/>
        <end position="148"/>
    </location>
</feature>
<evidence type="ECO:0000256" key="2">
    <source>
        <dbReference type="SAM" id="MobiDB-lite"/>
    </source>
</evidence>
<keyword evidence="4" id="KW-1185">Reference proteome</keyword>
<evidence type="ECO:0000313" key="3">
    <source>
        <dbReference type="EMBL" id="KAF1962336.1"/>
    </source>
</evidence>
<dbReference type="EMBL" id="ML976979">
    <property type="protein sequence ID" value="KAF1962336.1"/>
    <property type="molecule type" value="Genomic_DNA"/>
</dbReference>
<evidence type="ECO:0000313" key="4">
    <source>
        <dbReference type="Proteomes" id="UP000800035"/>
    </source>
</evidence>
<sequence>MAPRQKRQPDDTATNTRAEKRPKSRALAASSSAAEAAPTKPPPKKLSTKTPPTPKSKRNKDDSQDETEEPTPEITPIKKLRATKKPTSTTPTPAKKKPTSTTTIPAKKKPTSTTPTSAKKTTVKAGGGPGASSSKTMKSLIQGLNSPDDSPPEGEKARHDVDSEEISRLRAQVQKQRQLREGERHARERAEAELAGALEEKAVFCYAMANQNTYVLNRLLCMIQSARPEFADLLPKGQDVTKTALRQKAADLKSHFDDDLEALQQTASAAAEAGIQASLQVIGNQIDARPSFLRTDWQPTSGESSGNQNRLWFHGKTPKDFFRPLLATEESGLVDPEARVHQFCLMNGITAPEKVAVALANWRKQQQERDPDNSNVSTEANSDSDMLYSEDELSGDQLSEDQSSEDGSFDWP</sequence>